<evidence type="ECO:0000256" key="7">
    <source>
        <dbReference type="ARBA" id="ARBA00022777"/>
    </source>
</evidence>
<keyword evidence="10" id="KW-0902">Two-component regulatory system</keyword>
<dbReference type="SMART" id="SM00387">
    <property type="entry name" value="HATPase_c"/>
    <property type="match status" value="1"/>
</dbReference>
<dbReference type="PROSITE" id="PS50112">
    <property type="entry name" value="PAS"/>
    <property type="match status" value="1"/>
</dbReference>
<dbReference type="InterPro" id="IPR035965">
    <property type="entry name" value="PAS-like_dom_sf"/>
</dbReference>
<dbReference type="Pfam" id="PF00989">
    <property type="entry name" value="PAS"/>
    <property type="match status" value="1"/>
</dbReference>
<feature type="domain" description="Histidine kinase" evidence="13">
    <location>
        <begin position="330"/>
        <end position="520"/>
    </location>
</feature>
<dbReference type="AlphaFoldDB" id="A0A1M6NXA7"/>
<feature type="domain" description="PAS" evidence="14">
    <location>
        <begin position="206"/>
        <end position="248"/>
    </location>
</feature>
<evidence type="ECO:0000256" key="5">
    <source>
        <dbReference type="ARBA" id="ARBA00022692"/>
    </source>
</evidence>
<sequence>MKLQYKILTYMTIIIFLTLGISSYFGVQYLQRKMKLQIGQSAMNTAVAVASMPQIQDNLGDIKGSDKIQGIIERIRLSSNIQFITVIDMNSTRFSHPVPERIGEKFEGNDEKRAIYTGESYITEGKGTLGISLRAFTPVYKDGVQVGVVCAGILIDNVRTELREFLRGLVPYIAIGLIIGLIGAALLSYNIKKSIFGLEPEEIAWILSEREAILENMKEGIIAVDEQGKIILINKSARKILNLSTETLGKDINKFKMGNFFDKVIKNKELLSNVEEKTENGINILSNYMPLINSKGNFEGALVSFQDMTEVKKMAEELTGIKKLTWDLRAQNHEFMNKLHTISGLIQLEEYKRALSYIQEISRIRTNVVGILNNNIKDVALSAMLLAKYNKASEARIDFEIDNSSYISESHKCITSDDLMCIAGNLIENSIDAVIGMNKGKIYFYIREDKVNITMKVRNNGAAISKEIIKKVFELGVSTKQGNRGYGLYNVKRILDEAGGTIEVTSEEETEWVVEIPVVK</sequence>
<evidence type="ECO:0000256" key="2">
    <source>
        <dbReference type="ARBA" id="ARBA00022475"/>
    </source>
</evidence>
<dbReference type="Gene3D" id="3.30.450.20">
    <property type="entry name" value="PAS domain"/>
    <property type="match status" value="2"/>
</dbReference>
<evidence type="ECO:0000256" key="10">
    <source>
        <dbReference type="ARBA" id="ARBA00023012"/>
    </source>
</evidence>
<dbReference type="NCBIfam" id="TIGR00229">
    <property type="entry name" value="sensory_box"/>
    <property type="match status" value="1"/>
</dbReference>
<keyword evidence="2" id="KW-1003">Cell membrane</keyword>
<dbReference type="InterPro" id="IPR033463">
    <property type="entry name" value="sCache_3"/>
</dbReference>
<dbReference type="GO" id="GO:0005886">
    <property type="term" value="C:plasma membrane"/>
    <property type="evidence" value="ECO:0007669"/>
    <property type="project" value="UniProtKB-SubCell"/>
</dbReference>
<dbReference type="InterPro" id="IPR016120">
    <property type="entry name" value="Sig_transdc_His_kin_SpoOB"/>
</dbReference>
<dbReference type="RefSeq" id="WP_073012410.1">
    <property type="nucleotide sequence ID" value="NZ_FQZO01000013.1"/>
</dbReference>
<dbReference type="InterPro" id="IPR000014">
    <property type="entry name" value="PAS"/>
</dbReference>
<dbReference type="EMBL" id="FQZO01000013">
    <property type="protein sequence ID" value="SHK00302.1"/>
    <property type="molecule type" value="Genomic_DNA"/>
</dbReference>
<dbReference type="InterPro" id="IPR003594">
    <property type="entry name" value="HATPase_dom"/>
</dbReference>
<dbReference type="SUPFAM" id="SSF55890">
    <property type="entry name" value="Sporulation response regulatory protein Spo0B"/>
    <property type="match status" value="1"/>
</dbReference>
<dbReference type="GO" id="GO:0006355">
    <property type="term" value="P:regulation of DNA-templated transcription"/>
    <property type="evidence" value="ECO:0007669"/>
    <property type="project" value="InterPro"/>
</dbReference>
<feature type="transmembrane region" description="Helical" evidence="12">
    <location>
        <begin position="7"/>
        <end position="27"/>
    </location>
</feature>
<reference evidence="15 16" key="1">
    <citation type="submission" date="2016-11" db="EMBL/GenBank/DDBJ databases">
        <authorList>
            <person name="Jaros S."/>
            <person name="Januszkiewicz K."/>
            <person name="Wedrychowicz H."/>
        </authorList>
    </citation>
    <scope>NUCLEOTIDE SEQUENCE [LARGE SCALE GENOMIC DNA]</scope>
    <source>
        <strain evidence="15 16">DSM 21864</strain>
    </source>
</reference>
<evidence type="ECO:0000313" key="15">
    <source>
        <dbReference type="EMBL" id="SHK00302.1"/>
    </source>
</evidence>
<dbReference type="OrthoDB" id="9792686at2"/>
<evidence type="ECO:0000259" key="14">
    <source>
        <dbReference type="PROSITE" id="PS50112"/>
    </source>
</evidence>
<dbReference type="GO" id="GO:0005524">
    <property type="term" value="F:ATP binding"/>
    <property type="evidence" value="ECO:0007669"/>
    <property type="project" value="UniProtKB-KW"/>
</dbReference>
<evidence type="ECO:0000256" key="9">
    <source>
        <dbReference type="ARBA" id="ARBA00022989"/>
    </source>
</evidence>
<keyword evidence="4" id="KW-0808">Transferase</keyword>
<keyword evidence="3" id="KW-0597">Phosphoprotein</keyword>
<keyword evidence="5 12" id="KW-0812">Transmembrane</keyword>
<keyword evidence="8" id="KW-0067">ATP-binding</keyword>
<dbReference type="PANTHER" id="PTHR43547:SF10">
    <property type="entry name" value="SENSOR HISTIDINE KINASE DCUS"/>
    <property type="match status" value="1"/>
</dbReference>
<keyword evidence="16" id="KW-1185">Reference proteome</keyword>
<dbReference type="GO" id="GO:0000155">
    <property type="term" value="F:phosphorelay sensor kinase activity"/>
    <property type="evidence" value="ECO:0007669"/>
    <property type="project" value="InterPro"/>
</dbReference>
<dbReference type="SMART" id="SM00091">
    <property type="entry name" value="PAS"/>
    <property type="match status" value="1"/>
</dbReference>
<dbReference type="Gene3D" id="3.30.565.10">
    <property type="entry name" value="Histidine kinase-like ATPase, C-terminal domain"/>
    <property type="match status" value="1"/>
</dbReference>
<gene>
    <name evidence="15" type="ORF">SAMN05444401_0340</name>
</gene>
<evidence type="ECO:0000256" key="11">
    <source>
        <dbReference type="ARBA" id="ARBA00023136"/>
    </source>
</evidence>
<dbReference type="Gene3D" id="1.10.287.130">
    <property type="match status" value="1"/>
</dbReference>
<proteinExistence type="predicted"/>
<dbReference type="InterPro" id="IPR036890">
    <property type="entry name" value="HATPase_C_sf"/>
</dbReference>
<name>A0A1M6NXA7_9CLOT</name>
<dbReference type="STRING" id="1121298.SAMN05444401_0340"/>
<dbReference type="PANTHER" id="PTHR43547">
    <property type="entry name" value="TWO-COMPONENT HISTIDINE KINASE"/>
    <property type="match status" value="1"/>
</dbReference>
<dbReference type="SUPFAM" id="SSF55874">
    <property type="entry name" value="ATPase domain of HSP90 chaperone/DNA topoisomerase II/histidine kinase"/>
    <property type="match status" value="1"/>
</dbReference>
<dbReference type="Pfam" id="PF14689">
    <property type="entry name" value="SPOB_a"/>
    <property type="match status" value="1"/>
</dbReference>
<protein>
    <submittedName>
        <fullName evidence="15">Two-component system, CitB family, sensor kinase</fullName>
    </submittedName>
</protein>
<accession>A0A1M6NXA7</accession>
<dbReference type="InterPro" id="IPR005467">
    <property type="entry name" value="His_kinase_dom"/>
</dbReference>
<evidence type="ECO:0000256" key="8">
    <source>
        <dbReference type="ARBA" id="ARBA00022840"/>
    </source>
</evidence>
<feature type="transmembrane region" description="Helical" evidence="12">
    <location>
        <begin position="169"/>
        <end position="189"/>
    </location>
</feature>
<keyword evidence="9 12" id="KW-1133">Transmembrane helix</keyword>
<keyword evidence="7 15" id="KW-0418">Kinase</keyword>
<dbReference type="FunFam" id="1.10.287.130:FF:000011">
    <property type="entry name" value="Sensor histidine kinase DcuS"/>
    <property type="match status" value="1"/>
</dbReference>
<evidence type="ECO:0000256" key="3">
    <source>
        <dbReference type="ARBA" id="ARBA00022553"/>
    </source>
</evidence>
<keyword evidence="6" id="KW-0547">Nucleotide-binding</keyword>
<evidence type="ECO:0000256" key="4">
    <source>
        <dbReference type="ARBA" id="ARBA00022679"/>
    </source>
</evidence>
<keyword evidence="11 12" id="KW-0472">Membrane</keyword>
<evidence type="ECO:0000256" key="1">
    <source>
        <dbReference type="ARBA" id="ARBA00004651"/>
    </source>
</evidence>
<dbReference type="PROSITE" id="PS50109">
    <property type="entry name" value="HIS_KIN"/>
    <property type="match status" value="1"/>
</dbReference>
<evidence type="ECO:0000259" key="13">
    <source>
        <dbReference type="PROSITE" id="PS50109"/>
    </source>
</evidence>
<dbReference type="InterPro" id="IPR013767">
    <property type="entry name" value="PAS_fold"/>
</dbReference>
<organism evidence="15 16">
    <name type="scientific">Clostridium amylolyticum</name>
    <dbReference type="NCBI Taxonomy" id="1121298"/>
    <lineage>
        <taxon>Bacteria</taxon>
        <taxon>Bacillati</taxon>
        <taxon>Bacillota</taxon>
        <taxon>Clostridia</taxon>
        <taxon>Eubacteriales</taxon>
        <taxon>Clostridiaceae</taxon>
        <taxon>Clostridium</taxon>
    </lineage>
</organism>
<dbReference type="CDD" id="cd00130">
    <property type="entry name" value="PAS"/>
    <property type="match status" value="1"/>
</dbReference>
<dbReference type="Pfam" id="PF17203">
    <property type="entry name" value="sCache_3_2"/>
    <property type="match status" value="1"/>
</dbReference>
<dbReference type="Pfam" id="PF02518">
    <property type="entry name" value="HATPase_c"/>
    <property type="match status" value="1"/>
</dbReference>
<comment type="subcellular location">
    <subcellularLocation>
        <location evidence="1">Cell membrane</location>
        <topology evidence="1">Multi-pass membrane protein</topology>
    </subcellularLocation>
</comment>
<dbReference type="Proteomes" id="UP000184080">
    <property type="component" value="Unassembled WGS sequence"/>
</dbReference>
<dbReference type="SUPFAM" id="SSF103190">
    <property type="entry name" value="Sensory domain-like"/>
    <property type="match status" value="1"/>
</dbReference>
<evidence type="ECO:0000256" key="6">
    <source>
        <dbReference type="ARBA" id="ARBA00022741"/>
    </source>
</evidence>
<evidence type="ECO:0000256" key="12">
    <source>
        <dbReference type="SAM" id="Phobius"/>
    </source>
</evidence>
<dbReference type="InterPro" id="IPR039506">
    <property type="entry name" value="SPOB_a"/>
</dbReference>
<evidence type="ECO:0000313" key="16">
    <source>
        <dbReference type="Proteomes" id="UP000184080"/>
    </source>
</evidence>
<dbReference type="SUPFAM" id="SSF55785">
    <property type="entry name" value="PYP-like sensor domain (PAS domain)"/>
    <property type="match status" value="1"/>
</dbReference>
<dbReference type="InterPro" id="IPR029151">
    <property type="entry name" value="Sensor-like_sf"/>
</dbReference>